<sequence>MSIGNELLSGDTINTNAGWMGRNLTDIGCDICRQITVPDKKDSISNALTELVNLNPGYIICTGGLGPTDDDITRQTLFDFVGTESKFDQNYWESLSVRFNRFGIQIPESNRNQALVPMDGDVIPNPVGSARGSKLQVNDTILISLPGVPAEMKAMMTDSVIPMIQENELNPKCIRTLRTTGIPESALIEKIAPVLEKDHACDIGYYPSLFGVDVRISHTDSHPVDLLSKDLYKILEFSIYTEGKDSIEDVIIQLAKSKNSTVSTAESCTGGLIGHRLTEVSGSSDVYKGGFVVYSNESKIDLLGVDKSILKKYGAVSEETAQSMAKNVIKIFGSDYGISVTGIAGPAGGTDQKPVGLVYIGLAKKDGVKVKEFHFGTHRKRNKLRTSQTALNWLRLSLLND</sequence>
<dbReference type="InterPro" id="IPR008135">
    <property type="entry name" value="Competence-induced_CinA"/>
</dbReference>
<accession>A0A381WAS9</accession>
<dbReference type="InterPro" id="IPR036425">
    <property type="entry name" value="MoaB/Mog-like_dom_sf"/>
</dbReference>
<dbReference type="PIRSF" id="PIRSF006728">
    <property type="entry name" value="CinA"/>
    <property type="match status" value="1"/>
</dbReference>
<dbReference type="Gene3D" id="3.30.70.2860">
    <property type="match status" value="1"/>
</dbReference>
<organism evidence="2">
    <name type="scientific">marine metagenome</name>
    <dbReference type="NCBI Taxonomy" id="408172"/>
    <lineage>
        <taxon>unclassified sequences</taxon>
        <taxon>metagenomes</taxon>
        <taxon>ecological metagenomes</taxon>
    </lineage>
</organism>
<dbReference type="InterPro" id="IPR008136">
    <property type="entry name" value="CinA_C"/>
</dbReference>
<dbReference type="SMART" id="SM00852">
    <property type="entry name" value="MoCF_biosynth"/>
    <property type="match status" value="1"/>
</dbReference>
<dbReference type="NCBIfam" id="TIGR00200">
    <property type="entry name" value="cinA_nterm"/>
    <property type="match status" value="1"/>
</dbReference>
<dbReference type="PANTHER" id="PTHR13939:SF0">
    <property type="entry name" value="NMN AMIDOHYDROLASE-LIKE PROTEIN YFAY"/>
    <property type="match status" value="1"/>
</dbReference>
<dbReference type="SUPFAM" id="SSF142433">
    <property type="entry name" value="CinA-like"/>
    <property type="match status" value="1"/>
</dbReference>
<dbReference type="EMBL" id="UINC01011228">
    <property type="protein sequence ID" value="SVA49649.1"/>
    <property type="molecule type" value="Genomic_DNA"/>
</dbReference>
<dbReference type="NCBIfam" id="TIGR00199">
    <property type="entry name" value="PncC_domain"/>
    <property type="match status" value="1"/>
</dbReference>
<dbReference type="SUPFAM" id="SSF53218">
    <property type="entry name" value="Molybdenum cofactor biosynthesis proteins"/>
    <property type="match status" value="1"/>
</dbReference>
<dbReference type="InterPro" id="IPR041424">
    <property type="entry name" value="CinA_KH"/>
</dbReference>
<dbReference type="InterPro" id="IPR001453">
    <property type="entry name" value="MoaB/Mog_dom"/>
</dbReference>
<protein>
    <recommendedName>
        <fullName evidence="1">MoaB/Mog domain-containing protein</fullName>
    </recommendedName>
</protein>
<dbReference type="Pfam" id="PF18146">
    <property type="entry name" value="CinA_KH"/>
    <property type="match status" value="1"/>
</dbReference>
<dbReference type="AlphaFoldDB" id="A0A381WAS9"/>
<gene>
    <name evidence="2" type="ORF">METZ01_LOCUS102503</name>
</gene>
<proteinExistence type="inferred from homology"/>
<dbReference type="PANTHER" id="PTHR13939">
    <property type="entry name" value="NICOTINAMIDE-NUCLEOTIDE AMIDOHYDROLASE PNCC"/>
    <property type="match status" value="1"/>
</dbReference>
<reference evidence="2" key="1">
    <citation type="submission" date="2018-05" db="EMBL/GenBank/DDBJ databases">
        <authorList>
            <person name="Lanie J.A."/>
            <person name="Ng W.-L."/>
            <person name="Kazmierczak K.M."/>
            <person name="Andrzejewski T.M."/>
            <person name="Davidsen T.M."/>
            <person name="Wayne K.J."/>
            <person name="Tettelin H."/>
            <person name="Glass J.I."/>
            <person name="Rusch D."/>
            <person name="Podicherti R."/>
            <person name="Tsui H.-C.T."/>
            <person name="Winkler M.E."/>
        </authorList>
    </citation>
    <scope>NUCLEOTIDE SEQUENCE</scope>
</reference>
<evidence type="ECO:0000259" key="1">
    <source>
        <dbReference type="SMART" id="SM00852"/>
    </source>
</evidence>
<dbReference type="CDD" id="cd00885">
    <property type="entry name" value="cinA"/>
    <property type="match status" value="1"/>
</dbReference>
<dbReference type="Pfam" id="PF02464">
    <property type="entry name" value="CinA"/>
    <property type="match status" value="1"/>
</dbReference>
<evidence type="ECO:0000313" key="2">
    <source>
        <dbReference type="EMBL" id="SVA49649.1"/>
    </source>
</evidence>
<dbReference type="Gene3D" id="3.40.980.10">
    <property type="entry name" value="MoaB/Mog-like domain"/>
    <property type="match status" value="1"/>
</dbReference>
<dbReference type="Gene3D" id="3.90.950.20">
    <property type="entry name" value="CinA-like"/>
    <property type="match status" value="1"/>
</dbReference>
<dbReference type="Pfam" id="PF00994">
    <property type="entry name" value="MoCF_biosynth"/>
    <property type="match status" value="1"/>
</dbReference>
<dbReference type="InterPro" id="IPR036653">
    <property type="entry name" value="CinA-like_C"/>
</dbReference>
<name>A0A381WAS9_9ZZZZ</name>
<dbReference type="InterPro" id="IPR050101">
    <property type="entry name" value="CinA"/>
</dbReference>
<dbReference type="HAMAP" id="MF_00226_B">
    <property type="entry name" value="CinA_B"/>
    <property type="match status" value="1"/>
</dbReference>
<feature type="domain" description="MoaB/Mog" evidence="1">
    <location>
        <begin position="1"/>
        <end position="167"/>
    </location>
</feature>